<name>A0AAW0G8A1_9APHY</name>
<dbReference type="Proteomes" id="UP001385951">
    <property type="component" value="Unassembled WGS sequence"/>
</dbReference>
<sequence length="281" mass="32079">MRLHSIALRSVFDQVVELIDPSSRQGPNSPWCHYLRTWKALALVCHEWHHIAIPYLYHDIALCHVGQIPALARTLKKNAEFCGMIKRLTYSCFVPAEYDLVANQGLSYLLDHCSVLESLTFTSPFTEWIDGIREDGTKRFIIPEGPWGSVTHFTYNRGDPAVLVNRGQHKLSILPRQILTCLPNITSLTLIVDSPEKCEWDEKLLELTMMHLQQVCVQSFSCYTAFRKKFDPTKNGIRIEETLYPLVNGHALLLVPTATSIGSLQHVVIRHRYPHSISTNF</sequence>
<protein>
    <recommendedName>
        <fullName evidence="3">F-box domain-containing protein</fullName>
    </recommendedName>
</protein>
<evidence type="ECO:0000313" key="2">
    <source>
        <dbReference type="Proteomes" id="UP001385951"/>
    </source>
</evidence>
<evidence type="ECO:0008006" key="3">
    <source>
        <dbReference type="Google" id="ProtNLM"/>
    </source>
</evidence>
<accession>A0AAW0G8A1</accession>
<reference evidence="1 2" key="1">
    <citation type="submission" date="2022-09" db="EMBL/GenBank/DDBJ databases">
        <authorList>
            <person name="Palmer J.M."/>
        </authorList>
    </citation>
    <scope>NUCLEOTIDE SEQUENCE [LARGE SCALE GENOMIC DNA]</scope>
    <source>
        <strain evidence="1 2">DSM 7382</strain>
    </source>
</reference>
<gene>
    <name evidence="1" type="ORF">QCA50_007447</name>
</gene>
<keyword evidence="2" id="KW-1185">Reference proteome</keyword>
<comment type="caution">
    <text evidence="1">The sequence shown here is derived from an EMBL/GenBank/DDBJ whole genome shotgun (WGS) entry which is preliminary data.</text>
</comment>
<dbReference type="EMBL" id="JASBNA010000008">
    <property type="protein sequence ID" value="KAK7689653.1"/>
    <property type="molecule type" value="Genomic_DNA"/>
</dbReference>
<proteinExistence type="predicted"/>
<organism evidence="1 2">
    <name type="scientific">Cerrena zonata</name>
    <dbReference type="NCBI Taxonomy" id="2478898"/>
    <lineage>
        <taxon>Eukaryota</taxon>
        <taxon>Fungi</taxon>
        <taxon>Dikarya</taxon>
        <taxon>Basidiomycota</taxon>
        <taxon>Agaricomycotina</taxon>
        <taxon>Agaricomycetes</taxon>
        <taxon>Polyporales</taxon>
        <taxon>Cerrenaceae</taxon>
        <taxon>Cerrena</taxon>
    </lineage>
</organism>
<dbReference type="AlphaFoldDB" id="A0AAW0G8A1"/>
<evidence type="ECO:0000313" key="1">
    <source>
        <dbReference type="EMBL" id="KAK7689653.1"/>
    </source>
</evidence>